<feature type="domain" description="RRM" evidence="6">
    <location>
        <begin position="159"/>
        <end position="237"/>
    </location>
</feature>
<dbReference type="AlphaFoldDB" id="A0A8K0WPX1"/>
<dbReference type="PANTHER" id="PTHR46754">
    <property type="entry name" value="MKI67 FHA DOMAIN-INTERACTING NUCLEOLAR PHOSPHOPROTEIN"/>
    <property type="match status" value="1"/>
</dbReference>
<gene>
    <name evidence="7" type="ORF">B0I35DRAFT_396455</name>
</gene>
<comment type="subcellular location">
    <subcellularLocation>
        <location evidence="1">Nucleus</location>
        <location evidence="1">Nucleolus</location>
    </subcellularLocation>
</comment>
<dbReference type="Gene3D" id="3.30.70.330">
    <property type="match status" value="1"/>
</dbReference>
<feature type="compositionally biased region" description="Basic and acidic residues" evidence="5">
    <location>
        <begin position="329"/>
        <end position="339"/>
    </location>
</feature>
<dbReference type="OrthoDB" id="21467at2759"/>
<dbReference type="SUPFAM" id="SSF54928">
    <property type="entry name" value="RNA-binding domain, RBD"/>
    <property type="match status" value="1"/>
</dbReference>
<keyword evidence="2 4" id="KW-0694">RNA-binding</keyword>
<feature type="compositionally biased region" description="Basic and acidic residues" evidence="5">
    <location>
        <begin position="142"/>
        <end position="153"/>
    </location>
</feature>
<feature type="region of interest" description="Disordered" evidence="5">
    <location>
        <begin position="267"/>
        <end position="287"/>
    </location>
</feature>
<dbReference type="EMBL" id="JAGPNK010000011">
    <property type="protein sequence ID" value="KAH7311682.1"/>
    <property type="molecule type" value="Genomic_DNA"/>
</dbReference>
<feature type="region of interest" description="Disordered" evidence="5">
    <location>
        <begin position="306"/>
        <end position="377"/>
    </location>
</feature>
<feature type="compositionally biased region" description="Basic and acidic residues" evidence="5">
    <location>
        <begin position="267"/>
        <end position="284"/>
    </location>
</feature>
<evidence type="ECO:0000313" key="8">
    <source>
        <dbReference type="Proteomes" id="UP000813444"/>
    </source>
</evidence>
<evidence type="ECO:0000256" key="5">
    <source>
        <dbReference type="SAM" id="MobiDB-lite"/>
    </source>
</evidence>
<comment type="caution">
    <text evidence="7">The sequence shown here is derived from an EMBL/GenBank/DDBJ whole genome shotgun (WGS) entry which is preliminary data.</text>
</comment>
<dbReference type="Pfam" id="PF00076">
    <property type="entry name" value="RRM_1"/>
    <property type="match status" value="1"/>
</dbReference>
<dbReference type="InterPro" id="IPR012677">
    <property type="entry name" value="Nucleotide-bd_a/b_plait_sf"/>
</dbReference>
<dbReference type="GO" id="GO:0005730">
    <property type="term" value="C:nucleolus"/>
    <property type="evidence" value="ECO:0007669"/>
    <property type="project" value="UniProtKB-SubCell"/>
</dbReference>
<dbReference type="InterPro" id="IPR035979">
    <property type="entry name" value="RBD_domain_sf"/>
</dbReference>
<dbReference type="Proteomes" id="UP000813444">
    <property type="component" value="Unassembled WGS sequence"/>
</dbReference>
<accession>A0A8K0WPX1</accession>
<feature type="compositionally biased region" description="Acidic residues" evidence="5">
    <location>
        <begin position="96"/>
        <end position="107"/>
    </location>
</feature>
<dbReference type="InterPro" id="IPR000504">
    <property type="entry name" value="RRM_dom"/>
</dbReference>
<evidence type="ECO:0000256" key="4">
    <source>
        <dbReference type="PROSITE-ProRule" id="PRU00176"/>
    </source>
</evidence>
<evidence type="ECO:0000256" key="3">
    <source>
        <dbReference type="ARBA" id="ARBA00023242"/>
    </source>
</evidence>
<evidence type="ECO:0000256" key="2">
    <source>
        <dbReference type="ARBA" id="ARBA00022884"/>
    </source>
</evidence>
<dbReference type="CDD" id="cd12307">
    <property type="entry name" value="RRM_NIFK_like"/>
    <property type="match status" value="1"/>
</dbReference>
<reference evidence="7" key="1">
    <citation type="journal article" date="2021" name="Nat. Commun.">
        <title>Genetic determinants of endophytism in the Arabidopsis root mycobiome.</title>
        <authorList>
            <person name="Mesny F."/>
            <person name="Miyauchi S."/>
            <person name="Thiergart T."/>
            <person name="Pickel B."/>
            <person name="Atanasova L."/>
            <person name="Karlsson M."/>
            <person name="Huettel B."/>
            <person name="Barry K.W."/>
            <person name="Haridas S."/>
            <person name="Chen C."/>
            <person name="Bauer D."/>
            <person name="Andreopoulos W."/>
            <person name="Pangilinan J."/>
            <person name="LaButti K."/>
            <person name="Riley R."/>
            <person name="Lipzen A."/>
            <person name="Clum A."/>
            <person name="Drula E."/>
            <person name="Henrissat B."/>
            <person name="Kohler A."/>
            <person name="Grigoriev I.V."/>
            <person name="Martin F.M."/>
            <person name="Hacquard S."/>
        </authorList>
    </citation>
    <scope>NUCLEOTIDE SEQUENCE</scope>
    <source>
        <strain evidence="7">MPI-CAGE-CH-0235</strain>
    </source>
</reference>
<dbReference type="PROSITE" id="PS50102">
    <property type="entry name" value="RRM"/>
    <property type="match status" value="1"/>
</dbReference>
<proteinExistence type="predicted"/>
<feature type="compositionally biased region" description="Basic residues" evidence="5">
    <location>
        <begin position="65"/>
        <end position="74"/>
    </location>
</feature>
<dbReference type="SMART" id="SM00360">
    <property type="entry name" value="RRM"/>
    <property type="match status" value="1"/>
</dbReference>
<organism evidence="7 8">
    <name type="scientific">Stachybotrys elegans</name>
    <dbReference type="NCBI Taxonomy" id="80388"/>
    <lineage>
        <taxon>Eukaryota</taxon>
        <taxon>Fungi</taxon>
        <taxon>Dikarya</taxon>
        <taxon>Ascomycota</taxon>
        <taxon>Pezizomycotina</taxon>
        <taxon>Sordariomycetes</taxon>
        <taxon>Hypocreomycetidae</taxon>
        <taxon>Hypocreales</taxon>
        <taxon>Stachybotryaceae</taxon>
        <taxon>Stachybotrys</taxon>
    </lineage>
</organism>
<feature type="compositionally biased region" description="Basic residues" evidence="5">
    <location>
        <begin position="1"/>
        <end position="10"/>
    </location>
</feature>
<keyword evidence="3" id="KW-0539">Nucleus</keyword>
<evidence type="ECO:0000259" key="6">
    <source>
        <dbReference type="PROSITE" id="PS50102"/>
    </source>
</evidence>
<keyword evidence="8" id="KW-1185">Reference proteome</keyword>
<evidence type="ECO:0000256" key="1">
    <source>
        <dbReference type="ARBA" id="ARBA00004604"/>
    </source>
</evidence>
<protein>
    <recommendedName>
        <fullName evidence="6">RRM domain-containing protein</fullName>
    </recommendedName>
</protein>
<name>A0A8K0WPX1_9HYPO</name>
<evidence type="ECO:0000313" key="7">
    <source>
        <dbReference type="EMBL" id="KAH7311682.1"/>
    </source>
</evidence>
<feature type="region of interest" description="Disordered" evidence="5">
    <location>
        <begin position="1"/>
        <end position="157"/>
    </location>
</feature>
<sequence length="377" mass="41114">MAPELRKRKAPVVAEPKKNGVTAAKVAEKATAKGKRKAAEDASPVTIKKQKPTKKAATESTPVKKPTKNAKSKKAPKEVEAEQEEAADAGATLEVSESESEAEEEGEGQVQTLAAKLDPEDDNGAKGEALFKPGQDVGKIPEVAKKGDKKSGASDEEPGVIYMGRLPHGFYEYEIRQYLSQFGPVTKLRLSRNKKTGASKHFAFVEFAEASTAEIVVKTMDNYLLFGHILKCKLVPKEQVHEDLFKGANRRFKKVPWNKMAGRKLEKPMTEAAWDKKSEKEKSKRDKKAAKLKALGYEFEAPELKKAPAAPVVDEEKEEPKAIEAAPEETSKDAEKEAEPAAESTEAPKEAETIPAAKPKATKAKTGRATRAKRAKA</sequence>
<dbReference type="GO" id="GO:0003723">
    <property type="term" value="F:RNA binding"/>
    <property type="evidence" value="ECO:0007669"/>
    <property type="project" value="UniProtKB-UniRule"/>
</dbReference>
<feature type="compositionally biased region" description="Basic residues" evidence="5">
    <location>
        <begin position="360"/>
        <end position="377"/>
    </location>
</feature>